<proteinExistence type="predicted"/>
<feature type="region of interest" description="Disordered" evidence="1">
    <location>
        <begin position="346"/>
        <end position="373"/>
    </location>
</feature>
<dbReference type="InterPro" id="IPR018712">
    <property type="entry name" value="Tle1-like_cat"/>
</dbReference>
<dbReference type="EMBL" id="KN824304">
    <property type="protein sequence ID" value="KIM26675.1"/>
    <property type="molecule type" value="Genomic_DNA"/>
</dbReference>
<dbReference type="OrthoDB" id="3057168at2759"/>
<organism evidence="3 4">
    <name type="scientific">Serendipita vermifera MAFF 305830</name>
    <dbReference type="NCBI Taxonomy" id="933852"/>
    <lineage>
        <taxon>Eukaryota</taxon>
        <taxon>Fungi</taxon>
        <taxon>Dikarya</taxon>
        <taxon>Basidiomycota</taxon>
        <taxon>Agaricomycotina</taxon>
        <taxon>Agaricomycetes</taxon>
        <taxon>Sebacinales</taxon>
        <taxon>Serendipitaceae</taxon>
        <taxon>Serendipita</taxon>
    </lineage>
</organism>
<evidence type="ECO:0000313" key="3">
    <source>
        <dbReference type="EMBL" id="KIM26675.1"/>
    </source>
</evidence>
<reference evidence="4" key="2">
    <citation type="submission" date="2015-01" db="EMBL/GenBank/DDBJ databases">
        <title>Evolutionary Origins and Diversification of the Mycorrhizal Mutualists.</title>
        <authorList>
            <consortium name="DOE Joint Genome Institute"/>
            <consortium name="Mycorrhizal Genomics Consortium"/>
            <person name="Kohler A."/>
            <person name="Kuo A."/>
            <person name="Nagy L.G."/>
            <person name="Floudas D."/>
            <person name="Copeland A."/>
            <person name="Barry K.W."/>
            <person name="Cichocki N."/>
            <person name="Veneault-Fourrey C."/>
            <person name="LaButti K."/>
            <person name="Lindquist E.A."/>
            <person name="Lipzen A."/>
            <person name="Lundell T."/>
            <person name="Morin E."/>
            <person name="Murat C."/>
            <person name="Riley R."/>
            <person name="Ohm R."/>
            <person name="Sun H."/>
            <person name="Tunlid A."/>
            <person name="Henrissat B."/>
            <person name="Grigoriev I.V."/>
            <person name="Hibbett D.S."/>
            <person name="Martin F."/>
        </authorList>
    </citation>
    <scope>NUCLEOTIDE SEQUENCE [LARGE SCALE GENOMIC DNA]</scope>
    <source>
        <strain evidence="4">MAFF 305830</strain>
    </source>
</reference>
<sequence>MGTEIGNLVHCGQELQSRQTKRLIVCCDGTGQSSSTGVARVPTNVFRFAQALETAIQVPAYEATNEAAQEIPQIVYYQTGIGADGVGWVSDEIAQAFGVGVDTHILEAYTFLASNYEYGDEISLFGFSRGAFTARAIASLICNAGLLRKESLQNLPTIYDEYKSRRDTPEKRQSFEKFLEDNKKDFDFHESVVIRSNPWPLGHRWKSRNPETGVVEAVKKYFWKSLNESYGYHDTSMPAPKSKRKWRAFIVAAYQALALEETRKPFKPTLLRLPLSEDDNEEKFAGHGTGFIQCWFPGVHTDVGGGYERAYRDISDISLSWMMDMCSSALVFWDLSEVLKKTTLEPPKKRDPKRAIPTDKGWGLSDTHDESKSPYFIAAGTHIRTPG</sequence>
<accession>A0A0C3AQ37</accession>
<gene>
    <name evidence="3" type="ORF">M408DRAFT_25161</name>
</gene>
<dbReference type="PANTHER" id="PTHR33840">
    <property type="match status" value="1"/>
</dbReference>
<dbReference type="Proteomes" id="UP000054097">
    <property type="component" value="Unassembled WGS sequence"/>
</dbReference>
<dbReference type="HOGENOM" id="CLU_005049_6_1_1"/>
<keyword evidence="4" id="KW-1185">Reference proteome</keyword>
<dbReference type="AlphaFoldDB" id="A0A0C3AQ37"/>
<dbReference type="PANTHER" id="PTHR33840:SF1">
    <property type="entry name" value="TLE1 PHOSPHOLIPASE DOMAIN-CONTAINING PROTEIN"/>
    <property type="match status" value="1"/>
</dbReference>
<feature type="domain" description="T6SS Phospholipase effector Tle1-like catalytic" evidence="2">
    <location>
        <begin position="21"/>
        <end position="324"/>
    </location>
</feature>
<feature type="compositionally biased region" description="Basic and acidic residues" evidence="1">
    <location>
        <begin position="346"/>
        <end position="357"/>
    </location>
</feature>
<evidence type="ECO:0000256" key="1">
    <source>
        <dbReference type="SAM" id="MobiDB-lite"/>
    </source>
</evidence>
<dbReference type="STRING" id="933852.A0A0C3AQ37"/>
<name>A0A0C3AQ37_SERVB</name>
<dbReference type="Pfam" id="PF09994">
    <property type="entry name" value="T6SS_Tle1-like_cat"/>
    <property type="match status" value="1"/>
</dbReference>
<protein>
    <recommendedName>
        <fullName evidence="2">T6SS Phospholipase effector Tle1-like catalytic domain-containing protein</fullName>
    </recommendedName>
</protein>
<reference evidence="3 4" key="1">
    <citation type="submission" date="2014-04" db="EMBL/GenBank/DDBJ databases">
        <authorList>
            <consortium name="DOE Joint Genome Institute"/>
            <person name="Kuo A."/>
            <person name="Zuccaro A."/>
            <person name="Kohler A."/>
            <person name="Nagy L.G."/>
            <person name="Floudas D."/>
            <person name="Copeland A."/>
            <person name="Barry K.W."/>
            <person name="Cichocki N."/>
            <person name="Veneault-Fourrey C."/>
            <person name="LaButti K."/>
            <person name="Lindquist E.A."/>
            <person name="Lipzen A."/>
            <person name="Lundell T."/>
            <person name="Morin E."/>
            <person name="Murat C."/>
            <person name="Sun H."/>
            <person name="Tunlid A."/>
            <person name="Henrissat B."/>
            <person name="Grigoriev I.V."/>
            <person name="Hibbett D.S."/>
            <person name="Martin F."/>
            <person name="Nordberg H.P."/>
            <person name="Cantor M.N."/>
            <person name="Hua S.X."/>
        </authorList>
    </citation>
    <scope>NUCLEOTIDE SEQUENCE [LARGE SCALE GENOMIC DNA]</scope>
    <source>
        <strain evidence="3 4">MAFF 305830</strain>
    </source>
</reference>
<evidence type="ECO:0000259" key="2">
    <source>
        <dbReference type="Pfam" id="PF09994"/>
    </source>
</evidence>
<evidence type="ECO:0000313" key="4">
    <source>
        <dbReference type="Proteomes" id="UP000054097"/>
    </source>
</evidence>